<feature type="transmembrane region" description="Helical" evidence="8">
    <location>
        <begin position="379"/>
        <end position="402"/>
    </location>
</feature>
<feature type="transmembrane region" description="Helical" evidence="8">
    <location>
        <begin position="353"/>
        <end position="373"/>
    </location>
</feature>
<evidence type="ECO:0000256" key="4">
    <source>
        <dbReference type="ARBA" id="ARBA00022475"/>
    </source>
</evidence>
<comment type="caution">
    <text evidence="10">The sequence shown here is derived from an EMBL/GenBank/DDBJ whole genome shotgun (WGS) entry which is preliminary data.</text>
</comment>
<evidence type="ECO:0000256" key="8">
    <source>
        <dbReference type="SAM" id="Phobius"/>
    </source>
</evidence>
<keyword evidence="7 8" id="KW-0472">Membrane</keyword>
<accession>A0A7J3G4R1</accession>
<comment type="similarity">
    <text evidence="2">Belongs to the ABC-2 integral membrane protein family.</text>
</comment>
<feature type="transmembrane region" description="Helical" evidence="8">
    <location>
        <begin position="20"/>
        <end position="40"/>
    </location>
</feature>
<dbReference type="AlphaFoldDB" id="A0A7J3G4R1"/>
<dbReference type="PROSITE" id="PS51012">
    <property type="entry name" value="ABC_TM2"/>
    <property type="match status" value="1"/>
</dbReference>
<dbReference type="PANTHER" id="PTHR30294">
    <property type="entry name" value="MEMBRANE COMPONENT OF ABC TRANSPORTER YHHJ-RELATED"/>
    <property type="match status" value="1"/>
</dbReference>
<evidence type="ECO:0000256" key="5">
    <source>
        <dbReference type="ARBA" id="ARBA00022692"/>
    </source>
</evidence>
<comment type="subcellular location">
    <subcellularLocation>
        <location evidence="1">Cell membrane</location>
        <topology evidence="1">Multi-pass membrane protein</topology>
    </subcellularLocation>
</comment>
<dbReference type="GO" id="GO:0140359">
    <property type="term" value="F:ABC-type transporter activity"/>
    <property type="evidence" value="ECO:0007669"/>
    <property type="project" value="InterPro"/>
</dbReference>
<evidence type="ECO:0000256" key="6">
    <source>
        <dbReference type="ARBA" id="ARBA00022989"/>
    </source>
</evidence>
<dbReference type="Pfam" id="PF12698">
    <property type="entry name" value="ABC2_membrane_3"/>
    <property type="match status" value="1"/>
</dbReference>
<evidence type="ECO:0000313" key="10">
    <source>
        <dbReference type="EMBL" id="HGL40410.1"/>
    </source>
</evidence>
<feature type="transmembrane region" description="Helical" evidence="8">
    <location>
        <begin position="201"/>
        <end position="224"/>
    </location>
</feature>
<evidence type="ECO:0000256" key="7">
    <source>
        <dbReference type="ARBA" id="ARBA00023136"/>
    </source>
</evidence>
<evidence type="ECO:0000256" key="1">
    <source>
        <dbReference type="ARBA" id="ARBA00004651"/>
    </source>
</evidence>
<dbReference type="EMBL" id="DTCM01000022">
    <property type="protein sequence ID" value="HGL40410.1"/>
    <property type="molecule type" value="Genomic_DNA"/>
</dbReference>
<gene>
    <name evidence="10" type="ORF">ENU43_01910</name>
</gene>
<dbReference type="InterPro" id="IPR051449">
    <property type="entry name" value="ABC-2_transporter_component"/>
</dbReference>
<dbReference type="GO" id="GO:0005886">
    <property type="term" value="C:plasma membrane"/>
    <property type="evidence" value="ECO:0007669"/>
    <property type="project" value="UniProtKB-SubCell"/>
</dbReference>
<proteinExistence type="inferred from homology"/>
<dbReference type="PANTHER" id="PTHR30294:SF29">
    <property type="entry name" value="MULTIDRUG ABC TRANSPORTER PERMEASE YBHS-RELATED"/>
    <property type="match status" value="1"/>
</dbReference>
<evidence type="ECO:0000256" key="2">
    <source>
        <dbReference type="ARBA" id="ARBA00007783"/>
    </source>
</evidence>
<keyword evidence="3" id="KW-0813">Transport</keyword>
<keyword evidence="6 8" id="KW-1133">Transmembrane helix</keyword>
<dbReference type="InterPro" id="IPR013525">
    <property type="entry name" value="ABC2_TM"/>
</dbReference>
<feature type="domain" description="ABC transmembrane type-2" evidence="9">
    <location>
        <begin position="160"/>
        <end position="405"/>
    </location>
</feature>
<feature type="transmembrane region" description="Helical" evidence="8">
    <location>
        <begin position="244"/>
        <end position="271"/>
    </location>
</feature>
<sequence length="421" mass="45128">MSLMPLVSKELRELLSEKTILIGVVLMPLVIFPLIGFSMAPVNMREGDAGPGAAVLVVDQDGGKYAALFVEALRKTGFNPQPIQLQNDNLLQLIENSGASAAVIIPQGFSTQLEQKNKPTVKLFLKLASSSIVEFERIGSMRDRFYAAVSLMGEALASEEGVAVSFYKAPIDLSGEVVYRDQIISETDAGQLFQQFFASTLLIPIALTLVVTTSGTIAATSIGLEKEAKTLEMLLTYPIGRSTILASKLLGSTVVALLGTASLMTGLVFYFSRLTAFAGMSITLSLSPLNLVLLMVVLFFALVTTLGLGVLAGVLAGDVRGSQQLAGLIQLPLILLPLLLFLSGGIQSLQQPLATIILIIPFTHLMLAIQAILESSYLNILLHVGVMVAWTVAIIGLAAFLFRGERLLTMRVKLVRRKPVV</sequence>
<feature type="transmembrane region" description="Helical" evidence="8">
    <location>
        <begin position="328"/>
        <end position="346"/>
    </location>
</feature>
<dbReference type="Gene3D" id="3.40.1710.10">
    <property type="entry name" value="abc type-2 transporter like domain"/>
    <property type="match status" value="1"/>
</dbReference>
<keyword evidence="5 8" id="KW-0812">Transmembrane</keyword>
<dbReference type="InterPro" id="IPR047817">
    <property type="entry name" value="ABC2_TM_bact-type"/>
</dbReference>
<keyword evidence="4" id="KW-1003">Cell membrane</keyword>
<organism evidence="10">
    <name type="scientific">Caldiarchaeum subterraneum</name>
    <dbReference type="NCBI Taxonomy" id="311458"/>
    <lineage>
        <taxon>Archaea</taxon>
        <taxon>Nitrososphaerota</taxon>
        <taxon>Candidatus Caldarchaeales</taxon>
        <taxon>Candidatus Caldarchaeaceae</taxon>
        <taxon>Candidatus Caldarchaeum</taxon>
    </lineage>
</organism>
<name>A0A7J3G4R1_CALS0</name>
<reference evidence="10" key="1">
    <citation type="journal article" date="2020" name="mSystems">
        <title>Genome- and Community-Level Interaction Insights into Carbon Utilization and Element Cycling Functions of Hydrothermarchaeota in Hydrothermal Sediment.</title>
        <authorList>
            <person name="Zhou Z."/>
            <person name="Liu Y."/>
            <person name="Xu W."/>
            <person name="Pan J."/>
            <person name="Luo Z.H."/>
            <person name="Li M."/>
        </authorList>
    </citation>
    <scope>NUCLEOTIDE SEQUENCE [LARGE SCALE GENOMIC DNA]</scope>
    <source>
        <strain evidence="10">SpSt-669</strain>
    </source>
</reference>
<evidence type="ECO:0000256" key="3">
    <source>
        <dbReference type="ARBA" id="ARBA00022448"/>
    </source>
</evidence>
<feature type="transmembrane region" description="Helical" evidence="8">
    <location>
        <begin position="291"/>
        <end position="316"/>
    </location>
</feature>
<evidence type="ECO:0000259" key="9">
    <source>
        <dbReference type="PROSITE" id="PS51012"/>
    </source>
</evidence>
<protein>
    <submittedName>
        <fullName evidence="10">ABC transporter permease</fullName>
    </submittedName>
</protein>